<feature type="domain" description="SecDF P1 head subdomain" evidence="15">
    <location>
        <begin position="309"/>
        <end position="433"/>
    </location>
</feature>
<dbReference type="EMBL" id="UGOW01000001">
    <property type="protein sequence ID" value="STY17303.1"/>
    <property type="molecule type" value="Genomic_DNA"/>
</dbReference>
<feature type="domain" description="SecD export protein N-terminal TM" evidence="13">
    <location>
        <begin position="3"/>
        <end position="102"/>
    </location>
</feature>
<dbReference type="Proteomes" id="UP000054639">
    <property type="component" value="Unassembled WGS sequence"/>
</dbReference>
<dbReference type="NCBIfam" id="TIGR01129">
    <property type="entry name" value="secD"/>
    <property type="match status" value="1"/>
</dbReference>
<dbReference type="FunFam" id="3.30.1360.200:FF:000001">
    <property type="entry name" value="Protein translocase subunit SecD"/>
    <property type="match status" value="1"/>
</dbReference>
<dbReference type="InterPro" id="IPR001036">
    <property type="entry name" value="Acrflvin-R"/>
</dbReference>
<dbReference type="GO" id="GO:0043952">
    <property type="term" value="P:protein transport by the Sec complex"/>
    <property type="evidence" value="ECO:0007669"/>
    <property type="project" value="UniProtKB-UniRule"/>
</dbReference>
<dbReference type="InterPro" id="IPR048634">
    <property type="entry name" value="SecD_SecF_C"/>
</dbReference>
<keyword evidence="6 11" id="KW-1133">Transmembrane helix</keyword>
<dbReference type="GO" id="GO:0006605">
    <property type="term" value="P:protein targeting"/>
    <property type="evidence" value="ECO:0007669"/>
    <property type="project" value="UniProtKB-UniRule"/>
</dbReference>
<dbReference type="RefSeq" id="WP_058475186.1">
    <property type="nucleotide sequence ID" value="NZ_CAAAIL010000003.1"/>
</dbReference>
<evidence type="ECO:0000256" key="9">
    <source>
        <dbReference type="ARBA" id="ARBA00060774"/>
    </source>
</evidence>
<dbReference type="PRINTS" id="PR00702">
    <property type="entry name" value="ACRIFLAVINRP"/>
</dbReference>
<dbReference type="InterPro" id="IPR022646">
    <property type="entry name" value="SecD/SecF_CS"/>
</dbReference>
<evidence type="ECO:0000256" key="10">
    <source>
        <dbReference type="ARBA" id="ARBA00068220"/>
    </source>
</evidence>
<keyword evidence="3 11" id="KW-1003">Cell membrane</keyword>
<protein>
    <recommendedName>
        <fullName evidence="10 11">Protein translocase subunit SecD</fullName>
    </recommendedName>
</protein>
<evidence type="ECO:0000256" key="5">
    <source>
        <dbReference type="ARBA" id="ARBA00022927"/>
    </source>
</evidence>
<feature type="domain" description="Protein translocase subunit SecDF P1" evidence="14">
    <location>
        <begin position="227"/>
        <end position="286"/>
    </location>
</feature>
<reference evidence="16 18" key="1">
    <citation type="submission" date="2015-11" db="EMBL/GenBank/DDBJ databases">
        <title>Genomic analysis of 38 Legionella species identifies large and diverse effector repertoires.</title>
        <authorList>
            <person name="Burstein D."/>
            <person name="Amaro F."/>
            <person name="Zusman T."/>
            <person name="Lifshitz Z."/>
            <person name="Cohen O."/>
            <person name="Gilbert J.A."/>
            <person name="Pupko T."/>
            <person name="Shuman H.A."/>
            <person name="Segal G."/>
        </authorList>
    </citation>
    <scope>NUCLEOTIDE SEQUENCE [LARGE SCALE GENOMIC DNA]</scope>
    <source>
        <strain evidence="16 18">ATCC 49507</strain>
    </source>
</reference>
<dbReference type="InterPro" id="IPR005791">
    <property type="entry name" value="SecD"/>
</dbReference>
<feature type="transmembrane region" description="Helical" evidence="11">
    <location>
        <begin position="505"/>
        <end position="529"/>
    </location>
</feature>
<dbReference type="OrthoDB" id="9805019at2"/>
<comment type="function">
    <text evidence="11">Part of the Sec protein translocase complex. Interacts with the SecYEG preprotein conducting channel. SecDF uses the proton motive force (PMF) to complete protein translocation after the ATP-dependent function of SecA.</text>
</comment>
<proteinExistence type="inferred from homology"/>
<dbReference type="Pfam" id="PF02355">
    <property type="entry name" value="SecD_SecF_C"/>
    <property type="match status" value="1"/>
</dbReference>
<evidence type="ECO:0000313" key="18">
    <source>
        <dbReference type="Proteomes" id="UP000054639"/>
    </source>
</evidence>
<evidence type="ECO:0000256" key="8">
    <source>
        <dbReference type="ARBA" id="ARBA00023136"/>
    </source>
</evidence>
<evidence type="ECO:0000313" key="16">
    <source>
        <dbReference type="EMBL" id="KTD43708.1"/>
    </source>
</evidence>
<dbReference type="InterPro" id="IPR022813">
    <property type="entry name" value="SecD/SecF_arch_bac"/>
</dbReference>
<feature type="transmembrane region" description="Helical" evidence="11">
    <location>
        <begin position="479"/>
        <end position="499"/>
    </location>
</feature>
<dbReference type="Proteomes" id="UP000254230">
    <property type="component" value="Unassembled WGS sequence"/>
</dbReference>
<keyword evidence="2 11" id="KW-0813">Transport</keyword>
<evidence type="ECO:0000256" key="6">
    <source>
        <dbReference type="ARBA" id="ARBA00022989"/>
    </source>
</evidence>
<feature type="transmembrane region" description="Helical" evidence="11">
    <location>
        <begin position="550"/>
        <end position="571"/>
    </location>
</feature>
<dbReference type="InterPro" id="IPR048631">
    <property type="entry name" value="SecD_1st"/>
</dbReference>
<evidence type="ECO:0000256" key="1">
    <source>
        <dbReference type="ARBA" id="ARBA00004651"/>
    </source>
</evidence>
<comment type="subunit">
    <text evidence="11">Forms a complex with SecF. Part of the essential Sec protein translocation apparatus which comprises SecA, SecYEG and auxiliary proteins SecDF-YajC and YidC.</text>
</comment>
<dbReference type="PANTHER" id="PTHR30081:SF1">
    <property type="entry name" value="PROTEIN TRANSLOCASE SUBUNIT SECD"/>
    <property type="match status" value="1"/>
</dbReference>
<dbReference type="AlphaFoldDB" id="A0A378KRU7"/>
<keyword evidence="18" id="KW-1185">Reference proteome</keyword>
<evidence type="ECO:0000256" key="7">
    <source>
        <dbReference type="ARBA" id="ARBA00023010"/>
    </source>
</evidence>
<evidence type="ECO:0000256" key="11">
    <source>
        <dbReference type="HAMAP-Rule" id="MF_01463"/>
    </source>
</evidence>
<evidence type="ECO:0000259" key="13">
    <source>
        <dbReference type="Pfam" id="PF13721"/>
    </source>
</evidence>
<comment type="similarity">
    <text evidence="9 11">Belongs to the SecD/SecF family. SecD subfamily.</text>
</comment>
<evidence type="ECO:0000313" key="19">
    <source>
        <dbReference type="Proteomes" id="UP000254230"/>
    </source>
</evidence>
<dbReference type="Gene3D" id="3.30.1360.200">
    <property type="match status" value="1"/>
</dbReference>
<sequence length="618" mass="67291">MQNKYPLWKNLLLIFIAVIGFVYAIPNLYTEHPVVQISAEDTDDKEALKAKVEEALKAAKIDYTSLIIENQGVEVGFSSTDSQLLAQDVIKNSLGSQYTVALNLASTTPHWMQAIHAEPMKQGLDLRGGVHFLLEVDVESVISRRYEGIMKSIGQELREIGVRYSGIRYVPDKGIDLRFRNAESMENALVELKQKIPEVVFIKSKVKNAVLGSISPAELNSIRQNTIEQTMSILRNRVNELGVGEAVVQQQGATRVAVDLPGIQDAARAKQILGGTATLQFYLVDQENDPQIAKQTGVVPVSDKLYMMDGHPILLKRQVVLSGDSITSAVSSFDQQTATPAVQIQLGGGGESLFTKVTRENIGKRMAIVYVETKNTMKTVNGVETRVTHREERVISAPVIQNALGNNFQITGLTDSKEASNLALLLRAGALPAAIYPIEERTVGPTLGKENIRRGIISLEVGMGLILVLMLVYYRLFGLIADFALLLNLVLLGALLSIIDATLTLPGIAGIVLTVGMAVDANVLIYERIREELRLGLSPQAAIHAGYERAFSTILDANVTTLIVAIILFAVGTGPVRGFAVTLSLGLLTSMLTAITYTRAIVNWYYGGRTVKKLSIGI</sequence>
<dbReference type="Gene3D" id="3.30.70.3400">
    <property type="match status" value="2"/>
</dbReference>
<reference evidence="17 19" key="2">
    <citation type="submission" date="2018-06" db="EMBL/GenBank/DDBJ databases">
        <authorList>
            <consortium name="Pathogen Informatics"/>
            <person name="Doyle S."/>
        </authorList>
    </citation>
    <scope>NUCLEOTIDE SEQUENCE [LARGE SCALE GENOMIC DNA]</scope>
    <source>
        <strain evidence="17 19">NCTC12376</strain>
    </source>
</reference>
<evidence type="ECO:0000256" key="2">
    <source>
        <dbReference type="ARBA" id="ARBA00022448"/>
    </source>
</evidence>
<keyword evidence="8 11" id="KW-0472">Membrane</keyword>
<dbReference type="PANTHER" id="PTHR30081">
    <property type="entry name" value="PROTEIN-EXPORT MEMBRANE PROTEIN SEC"/>
    <property type="match status" value="1"/>
</dbReference>
<dbReference type="Pfam" id="PF07549">
    <property type="entry name" value="Sec_GG"/>
    <property type="match status" value="1"/>
</dbReference>
<name>A0A378KRU7_9GAMM</name>
<evidence type="ECO:0000256" key="4">
    <source>
        <dbReference type="ARBA" id="ARBA00022692"/>
    </source>
</evidence>
<dbReference type="Pfam" id="PF22599">
    <property type="entry name" value="SecDF_P1_head"/>
    <property type="match status" value="1"/>
</dbReference>
<comment type="caution">
    <text evidence="11">Lacks conserved residue(s) required for the propagation of feature annotation.</text>
</comment>
<dbReference type="InterPro" id="IPR054384">
    <property type="entry name" value="SecDF_P1_head"/>
</dbReference>
<evidence type="ECO:0000259" key="15">
    <source>
        <dbReference type="Pfam" id="PF22599"/>
    </source>
</evidence>
<dbReference type="EMBL" id="LNYR01000046">
    <property type="protein sequence ID" value="KTD43708.1"/>
    <property type="molecule type" value="Genomic_DNA"/>
</dbReference>
<organism evidence="17 19">
    <name type="scientific">Legionella quateirensis</name>
    <dbReference type="NCBI Taxonomy" id="45072"/>
    <lineage>
        <taxon>Bacteria</taxon>
        <taxon>Pseudomonadati</taxon>
        <taxon>Pseudomonadota</taxon>
        <taxon>Gammaproteobacteria</taxon>
        <taxon>Legionellales</taxon>
        <taxon>Legionellaceae</taxon>
        <taxon>Legionella</taxon>
    </lineage>
</organism>
<dbReference type="GO" id="GO:0015450">
    <property type="term" value="F:protein-transporting ATPase activity"/>
    <property type="evidence" value="ECO:0007669"/>
    <property type="project" value="InterPro"/>
</dbReference>
<evidence type="ECO:0000313" key="17">
    <source>
        <dbReference type="EMBL" id="STY17303.1"/>
    </source>
</evidence>
<dbReference type="Pfam" id="PF13721">
    <property type="entry name" value="SecD-TM1"/>
    <property type="match status" value="1"/>
</dbReference>
<feature type="transmembrane region" description="Helical" evidence="11">
    <location>
        <begin position="455"/>
        <end position="474"/>
    </location>
</feature>
<feature type="transmembrane region" description="Helical" evidence="11">
    <location>
        <begin position="583"/>
        <end position="606"/>
    </location>
</feature>
<evidence type="ECO:0000259" key="14">
    <source>
        <dbReference type="Pfam" id="PF21760"/>
    </source>
</evidence>
<dbReference type="GO" id="GO:0065002">
    <property type="term" value="P:intracellular protein transmembrane transport"/>
    <property type="evidence" value="ECO:0007669"/>
    <property type="project" value="UniProtKB-UniRule"/>
</dbReference>
<dbReference type="InterPro" id="IPR027398">
    <property type="entry name" value="SecD-TM"/>
</dbReference>
<dbReference type="SUPFAM" id="SSF82866">
    <property type="entry name" value="Multidrug efflux transporter AcrB transmembrane domain"/>
    <property type="match status" value="1"/>
</dbReference>
<accession>A0A378KRU7</accession>
<feature type="domain" description="Protein export membrane protein SecD/SecF C-terminal" evidence="12">
    <location>
        <begin position="438"/>
        <end position="605"/>
    </location>
</feature>
<dbReference type="Gene3D" id="1.20.1640.10">
    <property type="entry name" value="Multidrug efflux transporter AcrB transmembrane domain"/>
    <property type="match status" value="1"/>
</dbReference>
<dbReference type="NCBIfam" id="TIGR00916">
    <property type="entry name" value="2A0604s01"/>
    <property type="match status" value="1"/>
</dbReference>
<keyword evidence="4 11" id="KW-0812">Transmembrane</keyword>
<dbReference type="HAMAP" id="MF_01463_B">
    <property type="entry name" value="SecD_B"/>
    <property type="match status" value="1"/>
</dbReference>
<keyword evidence="5 11" id="KW-0653">Protein transport</keyword>
<dbReference type="STRING" id="45072.Lqua_3062"/>
<dbReference type="FunFam" id="1.20.1640.10:FF:000004">
    <property type="entry name" value="Protein translocase subunit SecD"/>
    <property type="match status" value="1"/>
</dbReference>
<dbReference type="InterPro" id="IPR055344">
    <property type="entry name" value="SecD_SecF_C_bact"/>
</dbReference>
<dbReference type="GO" id="GO:0005886">
    <property type="term" value="C:plasma membrane"/>
    <property type="evidence" value="ECO:0007669"/>
    <property type="project" value="UniProtKB-SubCell"/>
</dbReference>
<dbReference type="Pfam" id="PF21760">
    <property type="entry name" value="SecD_1st"/>
    <property type="match status" value="1"/>
</dbReference>
<comment type="subcellular location">
    <subcellularLocation>
        <location evidence="1 11">Cell membrane</location>
        <topology evidence="1 11">Multi-pass membrane protein</topology>
    </subcellularLocation>
</comment>
<evidence type="ECO:0000256" key="3">
    <source>
        <dbReference type="ARBA" id="ARBA00022475"/>
    </source>
</evidence>
<evidence type="ECO:0000259" key="12">
    <source>
        <dbReference type="Pfam" id="PF02355"/>
    </source>
</evidence>
<keyword evidence="7 11" id="KW-0811">Translocation</keyword>
<gene>
    <name evidence="11 17" type="primary">secD</name>
    <name evidence="16" type="ORF">Lqua_3062</name>
    <name evidence="17" type="ORF">NCTC12376_01100</name>
</gene>